<name>Q67J51_SYMTH</name>
<feature type="transmembrane region" description="Helical" evidence="1">
    <location>
        <begin position="95"/>
        <end position="115"/>
    </location>
</feature>
<dbReference type="Pfam" id="PF09991">
    <property type="entry name" value="DUF2232"/>
    <property type="match status" value="1"/>
</dbReference>
<evidence type="ECO:0008006" key="4">
    <source>
        <dbReference type="Google" id="ProtNLM"/>
    </source>
</evidence>
<feature type="transmembrane region" description="Helical" evidence="1">
    <location>
        <begin position="299"/>
        <end position="325"/>
    </location>
</feature>
<proteinExistence type="predicted"/>
<feature type="transmembrane region" description="Helical" evidence="1">
    <location>
        <begin position="56"/>
        <end position="83"/>
    </location>
</feature>
<accession>Q67J51</accession>
<dbReference type="RefSeq" id="WP_011197429.1">
    <property type="nucleotide sequence ID" value="NC_006177.1"/>
</dbReference>
<evidence type="ECO:0000313" key="2">
    <source>
        <dbReference type="EMBL" id="BAD42299.1"/>
    </source>
</evidence>
<dbReference type="HOGENOM" id="CLU_068641_2_0_9"/>
<organism evidence="2 3">
    <name type="scientific">Symbiobacterium thermophilum (strain DSM 24528 / JCM 14929 / IAM 14863 / T)</name>
    <dbReference type="NCBI Taxonomy" id="292459"/>
    <lineage>
        <taxon>Bacteria</taxon>
        <taxon>Bacillati</taxon>
        <taxon>Bacillota</taxon>
        <taxon>Clostridia</taxon>
        <taxon>Eubacteriales</taxon>
        <taxon>Symbiobacteriaceae</taxon>
        <taxon>Symbiobacterium</taxon>
    </lineage>
</organism>
<feature type="transmembrane region" description="Helical" evidence="1">
    <location>
        <begin position="12"/>
        <end position="36"/>
    </location>
</feature>
<gene>
    <name evidence="2" type="ordered locus">STH3318</name>
</gene>
<keyword evidence="1" id="KW-0472">Membrane</keyword>
<dbReference type="eggNOG" id="COG4241">
    <property type="taxonomic scope" value="Bacteria"/>
</dbReference>
<protein>
    <recommendedName>
        <fullName evidence="4">DUF2232 domain-containing protein</fullName>
    </recommendedName>
</protein>
<dbReference type="PANTHER" id="PTHR41324:SF1">
    <property type="entry name" value="DUF2232 DOMAIN-CONTAINING PROTEIN"/>
    <property type="match status" value="1"/>
</dbReference>
<feature type="transmembrane region" description="Helical" evidence="1">
    <location>
        <begin position="187"/>
        <end position="211"/>
    </location>
</feature>
<feature type="transmembrane region" description="Helical" evidence="1">
    <location>
        <begin position="266"/>
        <end position="287"/>
    </location>
</feature>
<keyword evidence="1" id="KW-0812">Transmembrane</keyword>
<sequence length="350" mass="38199">MESRSTRVQGLVFGGLMAAMTVVFSLVPGLSVLMPIPLVLAYVRYGGRIAVMTATAATLFTMAFTGVVSAILAIPAGILPGLVFGMGFRRKWKPLTIGLAAVLTFFLGFALEYAVTRVVMFDGRDPFVAMLETPAVQNQVEMMAGVMEQTAAMIESAAADGAATTAQQQMAQQYRDMADLLRRDAVGLVWTLLPASLFFAGAFSSWFNYMLCRLILPRFGHPLPPSTPFAEFRLPIWVIWAYALISLAVPLLAGGDMTALPWWGKLLLNVFTPLMFILVLAGLAVAYGWMRRRGLAKGLAVLILAVAFLLLGQLGMQLLVLLAMWDTVFDVRGLGHGLWKRTEETRQREG</sequence>
<keyword evidence="3" id="KW-1185">Reference proteome</keyword>
<dbReference type="EMBL" id="AP006840">
    <property type="protein sequence ID" value="BAD42299.1"/>
    <property type="molecule type" value="Genomic_DNA"/>
</dbReference>
<evidence type="ECO:0000256" key="1">
    <source>
        <dbReference type="SAM" id="Phobius"/>
    </source>
</evidence>
<reference evidence="2 3" key="1">
    <citation type="journal article" date="2004" name="Nucleic Acids Res.">
        <title>Genome sequence of Symbiobacterium thermophilum, an uncultivable bacterium that depends on microbial commensalism.</title>
        <authorList>
            <person name="Ueda K."/>
            <person name="Yamashita A."/>
            <person name="Ishikawa J."/>
            <person name="Shimada M."/>
            <person name="Watsuji T."/>
            <person name="Morimura K."/>
            <person name="Ikeda H."/>
            <person name="Hattori M."/>
            <person name="Beppu T."/>
        </authorList>
    </citation>
    <scope>NUCLEOTIDE SEQUENCE [LARGE SCALE GENOMIC DNA]</scope>
    <source>
        <strain evidence="3">T / IAM 14863</strain>
    </source>
</reference>
<dbReference type="KEGG" id="sth:STH3318"/>
<feature type="transmembrane region" description="Helical" evidence="1">
    <location>
        <begin position="232"/>
        <end position="254"/>
    </location>
</feature>
<evidence type="ECO:0000313" key="3">
    <source>
        <dbReference type="Proteomes" id="UP000000417"/>
    </source>
</evidence>
<dbReference type="Proteomes" id="UP000000417">
    <property type="component" value="Chromosome"/>
</dbReference>
<keyword evidence="1" id="KW-1133">Transmembrane helix</keyword>
<dbReference type="PANTHER" id="PTHR41324">
    <property type="entry name" value="MEMBRANE PROTEIN-RELATED"/>
    <property type="match status" value="1"/>
</dbReference>
<dbReference type="STRING" id="292459.STH3318"/>
<dbReference type="InterPro" id="IPR018710">
    <property type="entry name" value="DUF2232"/>
</dbReference>
<dbReference type="AlphaFoldDB" id="Q67J51"/>